<dbReference type="Gene3D" id="1.25.40.10">
    <property type="entry name" value="Tetratricopeptide repeat domain"/>
    <property type="match status" value="1"/>
</dbReference>
<feature type="non-terminal residue" evidence="1">
    <location>
        <position position="1"/>
    </location>
</feature>
<sequence length="117" mass="13273">EREVLSSSPDSLLPGKNEIQEGLNEIIRMAWSHDEDERINIDEMYLKLSKLSKRDSKPDLTKYLKMAADNGNVAAQYNLACLYLKSKTSSNQDKEIGLGYLNLAIQNNNEKALELKK</sequence>
<comment type="caution">
    <text evidence="1">The sequence shown here is derived from an EMBL/GenBank/DDBJ whole genome shotgun (WGS) entry which is preliminary data.</text>
</comment>
<organism evidence="1 2">
    <name type="scientific">Dentiscutata erythropus</name>
    <dbReference type="NCBI Taxonomy" id="1348616"/>
    <lineage>
        <taxon>Eukaryota</taxon>
        <taxon>Fungi</taxon>
        <taxon>Fungi incertae sedis</taxon>
        <taxon>Mucoromycota</taxon>
        <taxon>Glomeromycotina</taxon>
        <taxon>Glomeromycetes</taxon>
        <taxon>Diversisporales</taxon>
        <taxon>Gigasporaceae</taxon>
        <taxon>Dentiscutata</taxon>
    </lineage>
</organism>
<dbReference type="InterPro" id="IPR011990">
    <property type="entry name" value="TPR-like_helical_dom_sf"/>
</dbReference>
<feature type="non-terminal residue" evidence="1">
    <location>
        <position position="117"/>
    </location>
</feature>
<dbReference type="SUPFAM" id="SSF81901">
    <property type="entry name" value="HCP-like"/>
    <property type="match status" value="1"/>
</dbReference>
<dbReference type="Proteomes" id="UP000789405">
    <property type="component" value="Unassembled WGS sequence"/>
</dbReference>
<gene>
    <name evidence="1" type="ORF">DERYTH_LOCUS27229</name>
</gene>
<proteinExistence type="predicted"/>
<dbReference type="EMBL" id="CAJVPY010061491">
    <property type="protein sequence ID" value="CAG8822002.1"/>
    <property type="molecule type" value="Genomic_DNA"/>
</dbReference>
<dbReference type="OrthoDB" id="2384430at2759"/>
<keyword evidence="2" id="KW-1185">Reference proteome</keyword>
<reference evidence="1" key="1">
    <citation type="submission" date="2021-06" db="EMBL/GenBank/DDBJ databases">
        <authorList>
            <person name="Kallberg Y."/>
            <person name="Tangrot J."/>
            <person name="Rosling A."/>
        </authorList>
    </citation>
    <scope>NUCLEOTIDE SEQUENCE</scope>
    <source>
        <strain evidence="1">MA453B</strain>
    </source>
</reference>
<name>A0A9N9KD30_9GLOM</name>
<accession>A0A9N9KD30</accession>
<protein>
    <submittedName>
        <fullName evidence="1">2562_t:CDS:1</fullName>
    </submittedName>
</protein>
<dbReference type="AlphaFoldDB" id="A0A9N9KD30"/>
<evidence type="ECO:0000313" key="2">
    <source>
        <dbReference type="Proteomes" id="UP000789405"/>
    </source>
</evidence>
<evidence type="ECO:0000313" key="1">
    <source>
        <dbReference type="EMBL" id="CAG8822002.1"/>
    </source>
</evidence>